<dbReference type="EMBL" id="JAEOAH010000005">
    <property type="protein sequence ID" value="MBK3494340.1"/>
    <property type="molecule type" value="Genomic_DNA"/>
</dbReference>
<organism evidence="1 2">
    <name type="scientific">Viridibacillus soli</name>
    <dbReference type="NCBI Taxonomy" id="2798301"/>
    <lineage>
        <taxon>Bacteria</taxon>
        <taxon>Bacillati</taxon>
        <taxon>Bacillota</taxon>
        <taxon>Bacilli</taxon>
        <taxon>Bacillales</taxon>
        <taxon>Caryophanaceae</taxon>
        <taxon>Viridibacillus</taxon>
    </lineage>
</organism>
<keyword evidence="2" id="KW-1185">Reference proteome</keyword>
<evidence type="ECO:0000313" key="1">
    <source>
        <dbReference type="EMBL" id="MBK3494340.1"/>
    </source>
</evidence>
<dbReference type="RefSeq" id="WP_200748268.1">
    <property type="nucleotide sequence ID" value="NZ_JAEOAH010000005.1"/>
</dbReference>
<evidence type="ECO:0000313" key="2">
    <source>
        <dbReference type="Proteomes" id="UP000618943"/>
    </source>
</evidence>
<gene>
    <name evidence="1" type="ORF">JFL43_05605</name>
</gene>
<comment type="caution">
    <text evidence="1">The sequence shown here is derived from an EMBL/GenBank/DDBJ whole genome shotgun (WGS) entry which is preliminary data.</text>
</comment>
<name>A0ABS1H4M6_9BACL</name>
<proteinExistence type="predicted"/>
<dbReference type="Proteomes" id="UP000618943">
    <property type="component" value="Unassembled WGS sequence"/>
</dbReference>
<sequence>MKVNAEGARSDSTSTVTFETKAFFQLLSEEVEVTSRVSRLKLDMEVNAEGARSDSTSTVTFETKAFFQLLSEEVEVTSRV</sequence>
<reference evidence="1 2" key="1">
    <citation type="submission" date="2020-12" db="EMBL/GenBank/DDBJ databases">
        <title>YIM B01967 draft genome.</title>
        <authorList>
            <person name="Yan X."/>
        </authorList>
    </citation>
    <scope>NUCLEOTIDE SEQUENCE [LARGE SCALE GENOMIC DNA]</scope>
    <source>
        <strain evidence="1 2">YIM B01967</strain>
    </source>
</reference>
<accession>A0ABS1H4M6</accession>
<protein>
    <submittedName>
        <fullName evidence="1">Uncharacterized protein</fullName>
    </submittedName>
</protein>